<dbReference type="InterPro" id="IPR013785">
    <property type="entry name" value="Aldolase_TIM"/>
</dbReference>
<dbReference type="SFLD" id="SFLDG01070">
    <property type="entry name" value="PLP-dependent"/>
    <property type="match status" value="1"/>
</dbReference>
<organism evidence="9 10">
    <name type="scientific">Tolypothrix bouteillei VB521301</name>
    <dbReference type="NCBI Taxonomy" id="1479485"/>
    <lineage>
        <taxon>Bacteria</taxon>
        <taxon>Bacillati</taxon>
        <taxon>Cyanobacteriota</taxon>
        <taxon>Cyanophyceae</taxon>
        <taxon>Nostocales</taxon>
        <taxon>Tolypothrichaceae</taxon>
        <taxon>Tolypothrix</taxon>
    </lineage>
</organism>
<dbReference type="EMBL" id="JHEG04000001">
    <property type="protein sequence ID" value="KAF3887938.1"/>
    <property type="molecule type" value="Genomic_DNA"/>
</dbReference>
<name>A0A8S9T787_9CYAN</name>
<evidence type="ECO:0000256" key="3">
    <source>
        <dbReference type="ARBA" id="ARBA00022691"/>
    </source>
</evidence>
<comment type="cofactor">
    <cofactor evidence="1">
        <name>pyridoxal 5'-phosphate</name>
        <dbReference type="ChEBI" id="CHEBI:597326"/>
    </cofactor>
</comment>
<evidence type="ECO:0000256" key="5">
    <source>
        <dbReference type="ARBA" id="ARBA00022898"/>
    </source>
</evidence>
<dbReference type="InterPro" id="IPR003739">
    <property type="entry name" value="Lys_aminomutase/Glu_NH3_mut"/>
</dbReference>
<dbReference type="PANTHER" id="PTHR30538:SF0">
    <property type="entry name" value="L-LYSINE 2,3-AMINOMUTASE AQ_1632-RELATED"/>
    <property type="match status" value="1"/>
</dbReference>
<keyword evidence="3" id="KW-0949">S-adenosyl-L-methionine</keyword>
<evidence type="ECO:0000256" key="6">
    <source>
        <dbReference type="ARBA" id="ARBA00023004"/>
    </source>
</evidence>
<dbReference type="InterPro" id="IPR007197">
    <property type="entry name" value="rSAM"/>
</dbReference>
<reference evidence="9" key="1">
    <citation type="journal article" date="2015" name="Genome Announc.">
        <title>Draft Genome Sequence of Tolypothrix boutellei Strain VB521301.</title>
        <authorList>
            <person name="Chandrababunaidu M.M."/>
            <person name="Singh D."/>
            <person name="Sen D."/>
            <person name="Bhan S."/>
            <person name="Das S."/>
            <person name="Gupta A."/>
            <person name="Adhikary S.P."/>
            <person name="Tripathy S."/>
        </authorList>
    </citation>
    <scope>NUCLEOTIDE SEQUENCE</scope>
    <source>
        <strain evidence="9">VB521301</strain>
    </source>
</reference>
<dbReference type="Pfam" id="PF04055">
    <property type="entry name" value="Radical_SAM"/>
    <property type="match status" value="1"/>
</dbReference>
<dbReference type="GO" id="GO:0051539">
    <property type="term" value="F:4 iron, 4 sulfur cluster binding"/>
    <property type="evidence" value="ECO:0007669"/>
    <property type="project" value="UniProtKB-KW"/>
</dbReference>
<evidence type="ECO:0000256" key="2">
    <source>
        <dbReference type="ARBA" id="ARBA00022485"/>
    </source>
</evidence>
<keyword evidence="5" id="KW-0663">Pyridoxal phosphate</keyword>
<keyword evidence="10" id="KW-1185">Reference proteome</keyword>
<dbReference type="AlphaFoldDB" id="A0A8S9T787"/>
<dbReference type="Proteomes" id="UP000029738">
    <property type="component" value="Unassembled WGS sequence"/>
</dbReference>
<dbReference type="GO" id="GO:0003824">
    <property type="term" value="F:catalytic activity"/>
    <property type="evidence" value="ECO:0007669"/>
    <property type="project" value="InterPro"/>
</dbReference>
<evidence type="ECO:0000313" key="10">
    <source>
        <dbReference type="Proteomes" id="UP000029738"/>
    </source>
</evidence>
<evidence type="ECO:0000313" key="9">
    <source>
        <dbReference type="EMBL" id="KAF3887938.1"/>
    </source>
</evidence>
<dbReference type="InterPro" id="IPR058240">
    <property type="entry name" value="rSAM_sf"/>
</dbReference>
<evidence type="ECO:0000259" key="8">
    <source>
        <dbReference type="PROSITE" id="PS51918"/>
    </source>
</evidence>
<dbReference type="SFLD" id="SFLDS00029">
    <property type="entry name" value="Radical_SAM"/>
    <property type="match status" value="1"/>
</dbReference>
<evidence type="ECO:0000256" key="1">
    <source>
        <dbReference type="ARBA" id="ARBA00001933"/>
    </source>
</evidence>
<dbReference type="CDD" id="cd01335">
    <property type="entry name" value="Radical_SAM"/>
    <property type="match status" value="1"/>
</dbReference>
<dbReference type="PANTHER" id="PTHR30538">
    <property type="entry name" value="LYSINE 2,3-AMINOMUTASE-RELATED"/>
    <property type="match status" value="1"/>
</dbReference>
<accession>A0A8S9T787</accession>
<feature type="domain" description="Radical SAM core" evidence="8">
    <location>
        <begin position="108"/>
        <end position="325"/>
    </location>
</feature>
<dbReference type="PROSITE" id="PS51918">
    <property type="entry name" value="RADICAL_SAM"/>
    <property type="match status" value="1"/>
</dbReference>
<dbReference type="Gene3D" id="3.20.20.70">
    <property type="entry name" value="Aldolase class I"/>
    <property type="match status" value="1"/>
</dbReference>
<evidence type="ECO:0000256" key="7">
    <source>
        <dbReference type="ARBA" id="ARBA00023014"/>
    </source>
</evidence>
<keyword evidence="6" id="KW-0408">Iron</keyword>
<proteinExistence type="predicted"/>
<dbReference type="OrthoDB" id="9768064at2"/>
<evidence type="ECO:0000256" key="4">
    <source>
        <dbReference type="ARBA" id="ARBA00022723"/>
    </source>
</evidence>
<keyword evidence="2" id="KW-0004">4Fe-4S</keyword>
<dbReference type="GO" id="GO:0046872">
    <property type="term" value="F:metal ion binding"/>
    <property type="evidence" value="ECO:0007669"/>
    <property type="project" value="UniProtKB-KW"/>
</dbReference>
<dbReference type="NCBIfam" id="TIGR00238">
    <property type="entry name" value="KamA family radical SAM protein"/>
    <property type="match status" value="1"/>
</dbReference>
<protein>
    <submittedName>
        <fullName evidence="9">KamA family radical SAM protein</fullName>
    </submittedName>
</protein>
<gene>
    <name evidence="9" type="ORF">DA73_0400022430</name>
</gene>
<sequence>MTNTSINEVPKNFPTARDWKEELIESLKLSHHVEDWLPLSPDERDRVANAKHSFPMMVPQGYADLINWQNPNDPLRLLLLPSEGEQDESGSFDTSGEELSTIIQGLQHKYNQTAVLIVTQACAGHCRYCFRRRLMSRDVLTKETIEDLQEALAYITEHPEIDNVLLSGGDPMITSTRRLANLLGAIAQIPHIWQIRISTKLPAFLPSRFTTDPELLDVLYQYKSRFQIIIQCHFDHPREISTTTICALENLQKAGCLLTSQIALMKGINDSPETLTELFKQLHRHSVIPQYIFHPRPVKHATHFQLPIVEGMHLIETVRQQCSGPVKRFRYILTHENGKLELVGILPGSPIQLVAKWQQVRRGLENSGVILLPIDEQTYWLEETRPVSSDQ</sequence>
<dbReference type="SUPFAM" id="SSF102114">
    <property type="entry name" value="Radical SAM enzymes"/>
    <property type="match status" value="1"/>
</dbReference>
<dbReference type="RefSeq" id="WP_050045282.1">
    <property type="nucleotide sequence ID" value="NZ_JHEG04000001.1"/>
</dbReference>
<keyword evidence="4" id="KW-0479">Metal-binding</keyword>
<reference evidence="9" key="2">
    <citation type="submission" date="2019-11" db="EMBL/GenBank/DDBJ databases">
        <title>Improved Assembly of Tolypothrix boutellei genome.</title>
        <authorList>
            <person name="Sarangi A.N."/>
            <person name="Mukherjee M."/>
            <person name="Ghosh S."/>
            <person name="Singh D."/>
            <person name="Das A."/>
            <person name="Kant S."/>
            <person name="Prusty A."/>
            <person name="Tripathy S."/>
        </authorList>
    </citation>
    <scope>NUCLEOTIDE SEQUENCE</scope>
    <source>
        <strain evidence="9">VB521301</strain>
    </source>
</reference>
<comment type="caution">
    <text evidence="9">The sequence shown here is derived from an EMBL/GenBank/DDBJ whole genome shotgun (WGS) entry which is preliminary data.</text>
</comment>
<keyword evidence="7" id="KW-0411">Iron-sulfur</keyword>